<dbReference type="GO" id="GO:0031522">
    <property type="term" value="C:cell envelope Sec protein transport complex"/>
    <property type="evidence" value="ECO:0007669"/>
    <property type="project" value="TreeGrafter"/>
</dbReference>
<feature type="domain" description="Helicase ATP-binding" evidence="13">
    <location>
        <begin position="107"/>
        <end position="296"/>
    </location>
</feature>
<comment type="subcellular location">
    <subcellularLocation>
        <location evidence="1">Membrane</location>
        <topology evidence="1">Peripheral membrane protein</topology>
    </subcellularLocation>
</comment>
<dbReference type="Pfam" id="PF07516">
    <property type="entry name" value="SecA_SW"/>
    <property type="match status" value="1"/>
</dbReference>
<comment type="similarity">
    <text evidence="2">Belongs to the SecA family.</text>
</comment>
<dbReference type="SUPFAM" id="SSF81886">
    <property type="entry name" value="Helical scaffold and wing domains of SecA"/>
    <property type="match status" value="1"/>
</dbReference>
<dbReference type="Pfam" id="PF01043">
    <property type="entry name" value="SecA_PP_bind"/>
    <property type="match status" value="1"/>
</dbReference>
<dbReference type="SMART" id="SM00958">
    <property type="entry name" value="SecA_PP_bind"/>
    <property type="match status" value="1"/>
</dbReference>
<dbReference type="GO" id="GO:0006886">
    <property type="term" value="P:intracellular protein transport"/>
    <property type="evidence" value="ECO:0007669"/>
    <property type="project" value="InterPro"/>
</dbReference>
<keyword evidence="9" id="KW-1278">Translocase</keyword>
<evidence type="ECO:0000256" key="11">
    <source>
        <dbReference type="ARBA" id="ARBA00023136"/>
    </source>
</evidence>
<dbReference type="GO" id="GO:0005886">
    <property type="term" value="C:plasma membrane"/>
    <property type="evidence" value="ECO:0007669"/>
    <property type="project" value="TreeGrafter"/>
</dbReference>
<dbReference type="InterPro" id="IPR014001">
    <property type="entry name" value="Helicase_ATP-bd"/>
</dbReference>
<dbReference type="FunFam" id="3.40.50.300:FF:000246">
    <property type="entry name" value="Preprotein translocase subunit SecA"/>
    <property type="match status" value="1"/>
</dbReference>
<dbReference type="InterPro" id="IPR036266">
    <property type="entry name" value="SecA_Wing/Scaffold_sf"/>
</dbReference>
<dbReference type="InterPro" id="IPR011116">
    <property type="entry name" value="SecA_Wing/Scaffold"/>
</dbReference>
<dbReference type="PROSITE" id="PS01312">
    <property type="entry name" value="SECA"/>
    <property type="match status" value="1"/>
</dbReference>
<evidence type="ECO:0000256" key="8">
    <source>
        <dbReference type="ARBA" id="ARBA00022927"/>
    </source>
</evidence>
<dbReference type="NCBIfam" id="NF009538">
    <property type="entry name" value="PRK12904.1"/>
    <property type="match status" value="1"/>
</dbReference>
<accession>A0A381TJG6</accession>
<dbReference type="EMBL" id="UINC01004694">
    <property type="protein sequence ID" value="SVA16190.1"/>
    <property type="molecule type" value="Genomic_DNA"/>
</dbReference>
<dbReference type="GO" id="GO:0005524">
    <property type="term" value="F:ATP binding"/>
    <property type="evidence" value="ECO:0007669"/>
    <property type="project" value="UniProtKB-KW"/>
</dbReference>
<evidence type="ECO:0000256" key="5">
    <source>
        <dbReference type="ARBA" id="ARBA00022490"/>
    </source>
</evidence>
<keyword evidence="5" id="KW-0963">Cytoplasm</keyword>
<feature type="region of interest" description="Disordered" evidence="12">
    <location>
        <begin position="185"/>
        <end position="205"/>
    </location>
</feature>
<feature type="non-terminal residue" evidence="16">
    <location>
        <position position="1"/>
    </location>
</feature>
<evidence type="ECO:0000256" key="1">
    <source>
        <dbReference type="ARBA" id="ARBA00004170"/>
    </source>
</evidence>
<evidence type="ECO:0000259" key="13">
    <source>
        <dbReference type="PROSITE" id="PS51192"/>
    </source>
</evidence>
<dbReference type="Gene3D" id="3.90.1440.10">
    <property type="entry name" value="SecA, preprotein cross-linking domain"/>
    <property type="match status" value="1"/>
</dbReference>
<evidence type="ECO:0000256" key="12">
    <source>
        <dbReference type="SAM" id="MobiDB-lite"/>
    </source>
</evidence>
<dbReference type="InterPro" id="IPR014018">
    <property type="entry name" value="SecA_motor_DEAD"/>
</dbReference>
<proteinExistence type="inferred from homology"/>
<dbReference type="InterPro" id="IPR020937">
    <property type="entry name" value="SecA_CS"/>
</dbReference>
<sequence>VDFRLDLNLALNTASQKLNMLNLFNKLVGDSNEKALKAIHPLVDAINDLEPQFEKFSDGDLKAVTVALRSRYTDGESLDELLPEAFAAVREASRRTIGMRHFDVQLIGGIVLHQGKIAEMRTGEGKTLVATLPTYLNAISGEGAHVITVNDYLAKRDAGWMGAVHHFLGLTVGCLQNNSSWVFNPDAPLDSQTPDEDDAAPPVRLPEDNFQRSTKQEAYACDITYGTNNEFGFDYLRDNMVEEADRRVQRGRSYAIVDEVDNILIDEARTPLIISGPAPEQSHEYRRFAQLAKRLSPDIHFEIEDKRKTIVITEEGIEAIERELKVENLYSPENDVLSHFTENAIRAEHIYLRDREYVVQSNEVVIVDEFTGRLMTGRRFSDGLHQALEAKEGVNVQRESNTYATITLQNYFRMYEKLAGMTGTATTEAEELDKIYKLEVVEIPTNRDTQRIDHGDYIFMTEEAKWDAIAQRISELHRDGRPVLVGTTSIDKSELLAGLLKKNRVPHNVLNAKQHEREATVVAEAGKAGSVTVATNMAGRGTDIILGGNPDVTVASESGWESDHETIIQKGGLFVLGTERHESRRIDNQLRGRCGRQGDPGETQFYLSTEDDIVRRFGGDRIKGAMNLFRWEADIPIENKMVSKSVETAQTKVEAQNFEIRKYLVDYDDVVNTQRDVIYQLRDKIIDGEDLRPTISGYLEEEVRAIVGERIVGASENYDVDGLYRELMTIFPALHGFPDKDDIYDMRPDEVEETFLQLIGTIYDIRTEELGVDLLHRLEQAIMLRTIDENWVEHLTSMDNMRQGIGLEAAGQRDPLVAYKRQAFQMFTSLDVIIKSTVARTIFRVAMNQQPSHLEKPQMSATKIDLSTQKANAAADKRSVMANVNSAHGVGQPGGTGLSQVPTHTPDGRKMTRAERRKLDRLQRKQSKQAR</sequence>
<keyword evidence="7" id="KW-0067">ATP-binding</keyword>
<dbReference type="PROSITE" id="PS51192">
    <property type="entry name" value="HELICASE_ATP_BIND_1"/>
    <property type="match status" value="1"/>
</dbReference>
<feature type="compositionally biased region" description="Basic and acidic residues" evidence="12">
    <location>
        <begin position="906"/>
        <end position="923"/>
    </location>
</feature>
<feature type="region of interest" description="Disordered" evidence="12">
    <location>
        <begin position="885"/>
        <end position="931"/>
    </location>
</feature>
<dbReference type="SUPFAM" id="SSF52540">
    <property type="entry name" value="P-loop containing nucleoside triphosphate hydrolases"/>
    <property type="match status" value="2"/>
</dbReference>
<keyword evidence="6" id="KW-0547">Nucleotide-binding</keyword>
<dbReference type="InterPro" id="IPR011130">
    <property type="entry name" value="SecA_preprotein_X-link_dom"/>
</dbReference>
<dbReference type="NCBIfam" id="TIGR00963">
    <property type="entry name" value="secA"/>
    <property type="match status" value="1"/>
</dbReference>
<dbReference type="InterPro" id="IPR000185">
    <property type="entry name" value="SecA"/>
</dbReference>
<reference evidence="16" key="1">
    <citation type="submission" date="2018-05" db="EMBL/GenBank/DDBJ databases">
        <authorList>
            <person name="Lanie J.A."/>
            <person name="Ng W.-L."/>
            <person name="Kazmierczak K.M."/>
            <person name="Andrzejewski T.M."/>
            <person name="Davidsen T.M."/>
            <person name="Wayne K.J."/>
            <person name="Tettelin H."/>
            <person name="Glass J.I."/>
            <person name="Rusch D."/>
            <person name="Podicherti R."/>
            <person name="Tsui H.-C.T."/>
            <person name="Winkler M.E."/>
        </authorList>
    </citation>
    <scope>NUCLEOTIDE SEQUENCE</scope>
</reference>
<dbReference type="InterPro" id="IPR027417">
    <property type="entry name" value="P-loop_NTPase"/>
</dbReference>
<evidence type="ECO:0000259" key="14">
    <source>
        <dbReference type="PROSITE" id="PS51194"/>
    </source>
</evidence>
<name>A0A381TJG6_9ZZZZ</name>
<keyword evidence="3" id="KW-0813">Transport</keyword>
<protein>
    <submittedName>
        <fullName evidence="16">Uncharacterized protein</fullName>
    </submittedName>
</protein>
<dbReference type="FunFam" id="3.40.50.300:FF:000113">
    <property type="entry name" value="Preprotein translocase subunit SecA"/>
    <property type="match status" value="1"/>
</dbReference>
<evidence type="ECO:0000256" key="10">
    <source>
        <dbReference type="ARBA" id="ARBA00023010"/>
    </source>
</evidence>
<evidence type="ECO:0000256" key="2">
    <source>
        <dbReference type="ARBA" id="ARBA00007650"/>
    </source>
</evidence>
<dbReference type="AlphaFoldDB" id="A0A381TJG6"/>
<dbReference type="SUPFAM" id="SSF81767">
    <property type="entry name" value="Pre-protein crosslinking domain of SecA"/>
    <property type="match status" value="1"/>
</dbReference>
<dbReference type="InterPro" id="IPR044722">
    <property type="entry name" value="SecA_SF2_C"/>
</dbReference>
<dbReference type="PRINTS" id="PR00906">
    <property type="entry name" value="SECA"/>
</dbReference>
<dbReference type="GO" id="GO:0043952">
    <property type="term" value="P:protein transport by the Sec complex"/>
    <property type="evidence" value="ECO:0007669"/>
    <property type="project" value="TreeGrafter"/>
</dbReference>
<dbReference type="CDD" id="cd18803">
    <property type="entry name" value="SF2_C_secA"/>
    <property type="match status" value="1"/>
</dbReference>
<dbReference type="Gene3D" id="1.10.3060.10">
    <property type="entry name" value="Helical scaffold and wing domains of SecA"/>
    <property type="match status" value="1"/>
</dbReference>
<feature type="domain" description="Helicase C-terminal" evidence="14">
    <location>
        <begin position="468"/>
        <end position="664"/>
    </location>
</feature>
<dbReference type="SMART" id="SM00957">
    <property type="entry name" value="SecA_DEAD"/>
    <property type="match status" value="1"/>
</dbReference>
<dbReference type="InterPro" id="IPR036670">
    <property type="entry name" value="SecA_X-link_sf"/>
</dbReference>
<gene>
    <name evidence="16" type="ORF">METZ01_LOCUS69044</name>
</gene>
<dbReference type="PROSITE" id="PS51196">
    <property type="entry name" value="SECA_MOTOR_DEAD"/>
    <property type="match status" value="1"/>
</dbReference>
<evidence type="ECO:0000256" key="6">
    <source>
        <dbReference type="ARBA" id="ARBA00022741"/>
    </source>
</evidence>
<dbReference type="PANTHER" id="PTHR30612:SF0">
    <property type="entry name" value="CHLOROPLAST PROTEIN-TRANSPORTING ATPASE"/>
    <property type="match status" value="1"/>
</dbReference>
<dbReference type="PROSITE" id="PS51194">
    <property type="entry name" value="HELICASE_CTER"/>
    <property type="match status" value="1"/>
</dbReference>
<keyword evidence="11" id="KW-0472">Membrane</keyword>
<keyword evidence="10" id="KW-0811">Translocation</keyword>
<dbReference type="PANTHER" id="PTHR30612">
    <property type="entry name" value="SECA INNER MEMBRANE COMPONENT OF SEC PROTEIN SECRETION SYSTEM"/>
    <property type="match status" value="1"/>
</dbReference>
<evidence type="ECO:0000256" key="3">
    <source>
        <dbReference type="ARBA" id="ARBA00022448"/>
    </source>
</evidence>
<dbReference type="InterPro" id="IPR011115">
    <property type="entry name" value="SecA_DEAD"/>
</dbReference>
<evidence type="ECO:0000256" key="9">
    <source>
        <dbReference type="ARBA" id="ARBA00022967"/>
    </source>
</evidence>
<dbReference type="Pfam" id="PF07517">
    <property type="entry name" value="SecA_DEAD"/>
    <property type="match status" value="1"/>
</dbReference>
<dbReference type="Pfam" id="PF21090">
    <property type="entry name" value="P-loop_SecA"/>
    <property type="match status" value="1"/>
</dbReference>
<evidence type="ECO:0000259" key="15">
    <source>
        <dbReference type="PROSITE" id="PS51196"/>
    </source>
</evidence>
<dbReference type="Gene3D" id="3.40.50.300">
    <property type="entry name" value="P-loop containing nucleotide triphosphate hydrolases"/>
    <property type="match status" value="3"/>
</dbReference>
<evidence type="ECO:0000256" key="7">
    <source>
        <dbReference type="ARBA" id="ARBA00022840"/>
    </source>
</evidence>
<evidence type="ECO:0000313" key="16">
    <source>
        <dbReference type="EMBL" id="SVA16190.1"/>
    </source>
</evidence>
<dbReference type="HAMAP" id="MF_01382">
    <property type="entry name" value="SecA"/>
    <property type="match status" value="1"/>
</dbReference>
<dbReference type="GO" id="GO:0006605">
    <property type="term" value="P:protein targeting"/>
    <property type="evidence" value="ECO:0007669"/>
    <property type="project" value="InterPro"/>
</dbReference>
<organism evidence="16">
    <name type="scientific">marine metagenome</name>
    <dbReference type="NCBI Taxonomy" id="408172"/>
    <lineage>
        <taxon>unclassified sequences</taxon>
        <taxon>metagenomes</taxon>
        <taxon>ecological metagenomes</taxon>
    </lineage>
</organism>
<dbReference type="FunFam" id="3.90.1440.10:FF:000002">
    <property type="entry name" value="Protein translocase subunit SecA"/>
    <property type="match status" value="1"/>
</dbReference>
<keyword evidence="4" id="KW-1003">Cell membrane</keyword>
<dbReference type="NCBIfam" id="NF006630">
    <property type="entry name" value="PRK09200.1"/>
    <property type="match status" value="1"/>
</dbReference>
<dbReference type="InterPro" id="IPR001650">
    <property type="entry name" value="Helicase_C-like"/>
</dbReference>
<feature type="domain" description="SecA family profile" evidence="15">
    <location>
        <begin position="21"/>
        <end position="638"/>
    </location>
</feature>
<evidence type="ECO:0000256" key="4">
    <source>
        <dbReference type="ARBA" id="ARBA00022475"/>
    </source>
</evidence>
<dbReference type="GO" id="GO:0017038">
    <property type="term" value="P:protein import"/>
    <property type="evidence" value="ECO:0007669"/>
    <property type="project" value="InterPro"/>
</dbReference>
<dbReference type="GO" id="GO:0005829">
    <property type="term" value="C:cytosol"/>
    <property type="evidence" value="ECO:0007669"/>
    <property type="project" value="TreeGrafter"/>
</dbReference>
<keyword evidence="8" id="KW-0653">Protein transport</keyword>
<dbReference type="CDD" id="cd17928">
    <property type="entry name" value="DEXDc_SecA"/>
    <property type="match status" value="1"/>
</dbReference>